<evidence type="ECO:0000259" key="1">
    <source>
        <dbReference type="Pfam" id="PF01909"/>
    </source>
</evidence>
<protein>
    <recommendedName>
        <fullName evidence="1">Polymerase nucleotidyl transferase domain-containing protein</fullName>
    </recommendedName>
</protein>
<dbReference type="InterPro" id="IPR043519">
    <property type="entry name" value="NT_sf"/>
</dbReference>
<accession>A0A317D2E2</accession>
<dbReference type="OrthoDB" id="3699538at2"/>
<dbReference type="InterPro" id="IPR002934">
    <property type="entry name" value="Polymerase_NTP_transf_dom"/>
</dbReference>
<dbReference type="AlphaFoldDB" id="A0A317D2E2"/>
<feature type="domain" description="Polymerase nucleotidyl transferase" evidence="1">
    <location>
        <begin position="18"/>
        <end position="57"/>
    </location>
</feature>
<proteinExistence type="predicted"/>
<evidence type="ECO:0000313" key="3">
    <source>
        <dbReference type="Proteomes" id="UP000245410"/>
    </source>
</evidence>
<gene>
    <name evidence="2" type="ORF">DKT68_13490</name>
</gene>
<dbReference type="RefSeq" id="WP_109817758.1">
    <property type="nucleotide sequence ID" value="NZ_QGKR01000186.1"/>
</dbReference>
<keyword evidence="3" id="KW-1185">Reference proteome</keyword>
<dbReference type="Proteomes" id="UP000245410">
    <property type="component" value="Unassembled WGS sequence"/>
</dbReference>
<comment type="caution">
    <text evidence="2">The sequence shown here is derived from an EMBL/GenBank/DDBJ whole genome shotgun (WGS) entry which is preliminary data.</text>
</comment>
<sequence length="286" mass="32753">MKRQRAALLVEQFLERLDQLQEEWPLRLVTEVYVFGSFARGAPEPADVDLDIEFDGTDWQFASERAQALSAGRDPHGDLRRPLVGRTRGCQLVYNMRARADFDLTLLWRRGDDLSVALERLRGIAVVPTAVRAPRDAMSPEFEGLDRWLPRPVREQLLEAVAMRVIELERVALEDHVVDSPESASYLRERWQPGGVSFRAGQAVLAHYEQQGVDSRSIHLHGQDVRGEVTPYFAGFGLRYLSSAPRCLADYDGVEWLEVVRPTLRGELTALRIRPLDRTRLRKLRW</sequence>
<dbReference type="SUPFAM" id="SSF81301">
    <property type="entry name" value="Nucleotidyltransferase"/>
    <property type="match status" value="1"/>
</dbReference>
<name>A0A317D2E2_9ACTN</name>
<organism evidence="2 3">
    <name type="scientific">Micromonospora acroterricola</name>
    <dbReference type="NCBI Taxonomy" id="2202421"/>
    <lineage>
        <taxon>Bacteria</taxon>
        <taxon>Bacillati</taxon>
        <taxon>Actinomycetota</taxon>
        <taxon>Actinomycetes</taxon>
        <taxon>Micromonosporales</taxon>
        <taxon>Micromonosporaceae</taxon>
        <taxon>Micromonospora</taxon>
    </lineage>
</organism>
<dbReference type="EMBL" id="QGKR01000186">
    <property type="protein sequence ID" value="PWR08998.1"/>
    <property type="molecule type" value="Genomic_DNA"/>
</dbReference>
<dbReference type="Pfam" id="PF01909">
    <property type="entry name" value="NTP_transf_2"/>
    <property type="match status" value="1"/>
</dbReference>
<evidence type="ECO:0000313" key="2">
    <source>
        <dbReference type="EMBL" id="PWR08998.1"/>
    </source>
</evidence>
<reference evidence="2 3" key="1">
    <citation type="submission" date="2018-05" db="EMBL/GenBank/DDBJ databases">
        <title>Micromonospora atacamensis sp. nov., a novel actinobacteria isolated from high altitude Atacama Desert soil.</title>
        <authorList>
            <person name="Carro L."/>
            <person name="Golinska P."/>
            <person name="Klenk H.-P."/>
            <person name="Goodfellow M."/>
        </authorList>
    </citation>
    <scope>NUCLEOTIDE SEQUENCE [LARGE SCALE GENOMIC DNA]</scope>
    <source>
        <strain evidence="2 3">5R2A7</strain>
    </source>
</reference>
<dbReference type="GO" id="GO:0016779">
    <property type="term" value="F:nucleotidyltransferase activity"/>
    <property type="evidence" value="ECO:0007669"/>
    <property type="project" value="InterPro"/>
</dbReference>